<organism evidence="2 5">
    <name type="scientific">Cuniculiplasma divulgatum</name>
    <dbReference type="NCBI Taxonomy" id="1673428"/>
    <lineage>
        <taxon>Archaea</taxon>
        <taxon>Methanobacteriati</taxon>
        <taxon>Thermoplasmatota</taxon>
        <taxon>Thermoplasmata</taxon>
        <taxon>Thermoplasmatales</taxon>
        <taxon>Cuniculiplasmataceae</taxon>
        <taxon>Cuniculiplasma</taxon>
    </lineage>
</organism>
<evidence type="ECO:0000313" key="3">
    <source>
        <dbReference type="EMBL" id="SJK85001.1"/>
    </source>
</evidence>
<reference evidence="3" key="3">
    <citation type="submission" date="2016-06" db="EMBL/GenBank/DDBJ databases">
        <authorList>
            <person name="Olsen C.W."/>
            <person name="Carey S."/>
            <person name="Hinshaw L."/>
            <person name="Karasin A.I."/>
        </authorList>
    </citation>
    <scope>NUCLEOTIDE SEQUENCE [LARGE SCALE GENOMIC DNA]</scope>
    <source>
        <strain evidence="3">PM4</strain>
    </source>
</reference>
<keyword evidence="1" id="KW-0812">Transmembrane</keyword>
<dbReference type="EMBL" id="LT719092">
    <property type="protein sequence ID" value="SJK85001.1"/>
    <property type="molecule type" value="Genomic_DNA"/>
</dbReference>
<keyword evidence="1" id="KW-1133">Transmembrane helix</keyword>
<dbReference type="Proteomes" id="UP000195607">
    <property type="component" value="Chromosome I"/>
</dbReference>
<protein>
    <submittedName>
        <fullName evidence="2">Membrane protein</fullName>
    </submittedName>
</protein>
<feature type="transmembrane region" description="Helical" evidence="1">
    <location>
        <begin position="21"/>
        <end position="41"/>
    </location>
</feature>
<proteinExistence type="predicted"/>
<dbReference type="GeneID" id="41588445"/>
<dbReference type="EMBL" id="LT671858">
    <property type="protein sequence ID" value="SIM66499.1"/>
    <property type="molecule type" value="Genomic_DNA"/>
</dbReference>
<evidence type="ECO:0000256" key="1">
    <source>
        <dbReference type="SAM" id="Phobius"/>
    </source>
</evidence>
<accession>A0A1N5V1L8</accession>
<dbReference type="Proteomes" id="UP000187822">
    <property type="component" value="Chromosome I"/>
</dbReference>
<feature type="transmembrane region" description="Helical" evidence="1">
    <location>
        <begin position="53"/>
        <end position="71"/>
    </location>
</feature>
<reference evidence="2 5" key="1">
    <citation type="submission" date="2016-04" db="EMBL/GenBank/DDBJ databases">
        <authorList>
            <person name="Evans L.H."/>
            <person name="Alamgir A."/>
            <person name="Owens N."/>
            <person name="Weber N.D."/>
            <person name="Virtaneva K."/>
            <person name="Barbian K."/>
            <person name="Babar A."/>
            <person name="Rosenke K."/>
        </authorList>
    </citation>
    <scope>NUCLEOTIDE SEQUENCE [LARGE SCALE GENOMIC DNA]</scope>
    <source>
        <strain evidence="2">S5</strain>
        <strain evidence="5">S5(T) (JCM 30642 \VKM B-2941)</strain>
    </source>
</reference>
<dbReference type="RefSeq" id="WP_083705422.1">
    <property type="nucleotide sequence ID" value="NZ_LT671858.1"/>
</dbReference>
<evidence type="ECO:0000313" key="4">
    <source>
        <dbReference type="Proteomes" id="UP000187822"/>
    </source>
</evidence>
<dbReference type="STRING" id="1673428.CPM_1190"/>
<gene>
    <name evidence="3" type="ORF">CPM_1190</name>
    <name evidence="2" type="ORF">CSP5_1186</name>
</gene>
<dbReference type="AlphaFoldDB" id="A0A1N5V1L8"/>
<evidence type="ECO:0000313" key="2">
    <source>
        <dbReference type="EMBL" id="SIM66499.1"/>
    </source>
</evidence>
<name>A0A1N5V1L8_9ARCH</name>
<dbReference type="KEGG" id="cdiv:CPM_1190"/>
<keyword evidence="1" id="KW-0472">Membrane</keyword>
<evidence type="ECO:0000313" key="5">
    <source>
        <dbReference type="Proteomes" id="UP000195607"/>
    </source>
</evidence>
<sequence>MEKKNYLEGKKGVSSYINYSNALLAISFIFLIIGVLFYLSWSILYNTWSDPGLYSFCLPMAIFGILGIAFVKSGSFN</sequence>
<dbReference type="OrthoDB" id="56262at2157"/>
<keyword evidence="4" id="KW-1185">Reference proteome</keyword>
<reference evidence="4" key="2">
    <citation type="submission" date="2016-06" db="EMBL/GenBank/DDBJ databases">
        <authorList>
            <person name="Toshchakov V.S."/>
        </authorList>
    </citation>
    <scope>NUCLEOTIDE SEQUENCE [LARGE SCALE GENOMIC DNA]</scope>
    <source>
        <strain>PM4 (JCM 30641</strain>
        <strain evidence="4">\VKM B-2940)</strain>
    </source>
</reference>